<dbReference type="SUPFAM" id="SSF53850">
    <property type="entry name" value="Periplasmic binding protein-like II"/>
    <property type="match status" value="1"/>
</dbReference>
<evidence type="ECO:0000259" key="1">
    <source>
        <dbReference type="Pfam" id="PF12849"/>
    </source>
</evidence>
<organism evidence="2 3">
    <name type="scientific">Alkaliphilus peptidifermentans DSM 18978</name>
    <dbReference type="NCBI Taxonomy" id="1120976"/>
    <lineage>
        <taxon>Bacteria</taxon>
        <taxon>Bacillati</taxon>
        <taxon>Bacillota</taxon>
        <taxon>Clostridia</taxon>
        <taxon>Peptostreptococcales</taxon>
        <taxon>Natronincolaceae</taxon>
        <taxon>Alkaliphilus</taxon>
    </lineage>
</organism>
<reference evidence="2 3" key="1">
    <citation type="submission" date="2016-10" db="EMBL/GenBank/DDBJ databases">
        <authorList>
            <person name="de Groot N.N."/>
        </authorList>
    </citation>
    <scope>NUCLEOTIDE SEQUENCE [LARGE SCALE GENOMIC DNA]</scope>
    <source>
        <strain evidence="2 3">DSM 18978</strain>
    </source>
</reference>
<proteinExistence type="predicted"/>
<dbReference type="PANTHER" id="PTHR37945">
    <property type="entry name" value="EXTRACELLULAR TUNGSTATE BINDING PROTEIN"/>
    <property type="match status" value="1"/>
</dbReference>
<sequence>MKKKFRQKVYFIFILVFILSLTIACRDEGLVKATGVTGGSSIILSTTTSTENSGLLDFLLPTFTEDTGIEVKVVAVGTGQALKMGEDGDADVLLVHAKSSEEEFIKAGHGLERFNVMYNDYILIGPVNDPLNVKEFASADIAMGLYSIHEHNATFISRGDDSGTHKMELSLWQEIGIEPQGDWYFSVGQGMGQVIQIANEKLAYTLSDRATFLSMLDKIELEIIIEGDNRLFNQYGIIAVNPEKSAKINHSGAQELINWILSEKGQQLIGEFGKDIYGQSLFIPNAEK</sequence>
<dbReference type="STRING" id="1120976.SAMN03080606_02580"/>
<evidence type="ECO:0000313" key="3">
    <source>
        <dbReference type="Proteomes" id="UP000198636"/>
    </source>
</evidence>
<dbReference type="AlphaFoldDB" id="A0A1G5IZN2"/>
<dbReference type="InterPro" id="IPR052738">
    <property type="entry name" value="ABC-Tungstate_binding"/>
</dbReference>
<dbReference type="RefSeq" id="WP_091544083.1">
    <property type="nucleotide sequence ID" value="NZ_FMUS01000017.1"/>
</dbReference>
<dbReference type="PANTHER" id="PTHR37945:SF1">
    <property type="entry name" value="EXTRACELLULAR TUNGSTATE BINDING PROTEIN"/>
    <property type="match status" value="1"/>
</dbReference>
<dbReference type="EMBL" id="FMUS01000017">
    <property type="protein sequence ID" value="SCY81536.1"/>
    <property type="molecule type" value="Genomic_DNA"/>
</dbReference>
<dbReference type="OrthoDB" id="186379at2"/>
<gene>
    <name evidence="2" type="ORF">SAMN03080606_02580</name>
</gene>
<keyword evidence="3" id="KW-1185">Reference proteome</keyword>
<dbReference type="PROSITE" id="PS51257">
    <property type="entry name" value="PROKAR_LIPOPROTEIN"/>
    <property type="match status" value="1"/>
</dbReference>
<name>A0A1G5IZN2_9FIRM</name>
<evidence type="ECO:0000313" key="2">
    <source>
        <dbReference type="EMBL" id="SCY81536.1"/>
    </source>
</evidence>
<dbReference type="Gene3D" id="3.40.190.10">
    <property type="entry name" value="Periplasmic binding protein-like II"/>
    <property type="match status" value="2"/>
</dbReference>
<dbReference type="Proteomes" id="UP000198636">
    <property type="component" value="Unassembled WGS sequence"/>
</dbReference>
<dbReference type="Pfam" id="PF12849">
    <property type="entry name" value="PBP_like_2"/>
    <property type="match status" value="1"/>
</dbReference>
<dbReference type="InterPro" id="IPR024370">
    <property type="entry name" value="PBP_domain"/>
</dbReference>
<feature type="domain" description="PBP" evidence="1">
    <location>
        <begin position="38"/>
        <end position="263"/>
    </location>
</feature>
<accession>A0A1G5IZN2</accession>
<protein>
    <submittedName>
        <fullName evidence="2">Tungstate transport system substrate-binding protein</fullName>
    </submittedName>
</protein>